<evidence type="ECO:0000313" key="3">
    <source>
        <dbReference type="Proteomes" id="UP000255443"/>
    </source>
</evidence>
<dbReference type="Pfam" id="PF00905">
    <property type="entry name" value="Transpeptidase"/>
    <property type="match status" value="1"/>
</dbReference>
<proteinExistence type="predicted"/>
<dbReference type="Proteomes" id="UP000255443">
    <property type="component" value="Unassembled WGS sequence"/>
</dbReference>
<evidence type="ECO:0000313" key="2">
    <source>
        <dbReference type="EMBL" id="SUG29803.1"/>
    </source>
</evidence>
<dbReference type="AlphaFoldDB" id="A0A379SJP2"/>
<dbReference type="SUPFAM" id="SSF56601">
    <property type="entry name" value="beta-lactamase/transpeptidase-like"/>
    <property type="match status" value="1"/>
</dbReference>
<dbReference type="Gene3D" id="3.40.710.10">
    <property type="entry name" value="DD-peptidase/beta-lactamase superfamily"/>
    <property type="match status" value="1"/>
</dbReference>
<dbReference type="EC" id="2.4.1.129" evidence="2"/>
<keyword evidence="2" id="KW-0328">Glycosyltransferase</keyword>
<sequence>MDNHGRIVRLLKDVPPIAGKNIHLTLDLHLQEYIESLLAGQRAAVLVEDPHDGSVLAMVSMPSYDPNPFVKGISYQDYGKLLHDKNLPLINRVTQGLYPPASTVKPYMAMSALLSGIITPQTTFFGAPTWTLPGTQRHYRDWKKTGHGMLDVTKAD</sequence>
<feature type="domain" description="Penicillin-binding protein transpeptidase" evidence="1">
    <location>
        <begin position="44"/>
        <end position="153"/>
    </location>
</feature>
<gene>
    <name evidence="2" type="primary">ftsI_1</name>
    <name evidence="2" type="ORF">NCTC7303_01986</name>
</gene>
<dbReference type="GO" id="GO:0008658">
    <property type="term" value="F:penicillin binding"/>
    <property type="evidence" value="ECO:0007669"/>
    <property type="project" value="InterPro"/>
</dbReference>
<dbReference type="InterPro" id="IPR012338">
    <property type="entry name" value="Beta-lactam/transpept-like"/>
</dbReference>
<accession>A0A379SJP2</accession>
<protein>
    <submittedName>
        <fullName evidence="2">Penicillin-binding protein 2</fullName>
        <ecNumber evidence="2">2.4.1.129</ecNumber>
    </submittedName>
</protein>
<dbReference type="GO" id="GO:0016757">
    <property type="term" value="F:glycosyltransferase activity"/>
    <property type="evidence" value="ECO:0007669"/>
    <property type="project" value="UniProtKB-KW"/>
</dbReference>
<keyword evidence="2" id="KW-0808">Transferase</keyword>
<dbReference type="GO" id="GO:0005886">
    <property type="term" value="C:plasma membrane"/>
    <property type="evidence" value="ECO:0007669"/>
    <property type="project" value="TreeGrafter"/>
</dbReference>
<dbReference type="PANTHER" id="PTHR30627:SF2">
    <property type="entry name" value="PEPTIDOGLYCAN D,D-TRANSPEPTIDASE MRDA"/>
    <property type="match status" value="1"/>
</dbReference>
<organism evidence="2 3">
    <name type="scientific">Salmonella enterica subsp. arizonae</name>
    <dbReference type="NCBI Taxonomy" id="59203"/>
    <lineage>
        <taxon>Bacteria</taxon>
        <taxon>Pseudomonadati</taxon>
        <taxon>Pseudomonadota</taxon>
        <taxon>Gammaproteobacteria</taxon>
        <taxon>Enterobacterales</taxon>
        <taxon>Enterobacteriaceae</taxon>
        <taxon>Salmonella</taxon>
    </lineage>
</organism>
<dbReference type="EMBL" id="UGXC01000002">
    <property type="protein sequence ID" value="SUG29803.1"/>
    <property type="molecule type" value="Genomic_DNA"/>
</dbReference>
<evidence type="ECO:0000259" key="1">
    <source>
        <dbReference type="Pfam" id="PF00905"/>
    </source>
</evidence>
<dbReference type="GO" id="GO:0071972">
    <property type="term" value="F:peptidoglycan L,D-transpeptidase activity"/>
    <property type="evidence" value="ECO:0007669"/>
    <property type="project" value="TreeGrafter"/>
</dbReference>
<dbReference type="GO" id="GO:0071555">
    <property type="term" value="P:cell wall organization"/>
    <property type="evidence" value="ECO:0007669"/>
    <property type="project" value="TreeGrafter"/>
</dbReference>
<dbReference type="InterPro" id="IPR050515">
    <property type="entry name" value="Beta-lactam/transpept"/>
</dbReference>
<reference evidence="2 3" key="1">
    <citation type="submission" date="2018-06" db="EMBL/GenBank/DDBJ databases">
        <authorList>
            <consortium name="Pathogen Informatics"/>
            <person name="Doyle S."/>
        </authorList>
    </citation>
    <scope>NUCLEOTIDE SEQUENCE [LARGE SCALE GENOMIC DNA]</scope>
    <source>
        <strain evidence="2 3">NCTC7303</strain>
    </source>
</reference>
<dbReference type="InterPro" id="IPR001460">
    <property type="entry name" value="PCN-bd_Tpept"/>
</dbReference>
<dbReference type="Gene3D" id="3.90.1310.10">
    <property type="entry name" value="Penicillin-binding protein 2a (Domain 2)"/>
    <property type="match status" value="1"/>
</dbReference>
<dbReference type="PANTHER" id="PTHR30627">
    <property type="entry name" value="PEPTIDOGLYCAN D,D-TRANSPEPTIDASE"/>
    <property type="match status" value="1"/>
</dbReference>
<name>A0A379SJP2_SALER</name>